<dbReference type="Proteomes" id="UP001642483">
    <property type="component" value="Unassembled WGS sequence"/>
</dbReference>
<feature type="compositionally biased region" description="Polar residues" evidence="2">
    <location>
        <begin position="214"/>
        <end position="223"/>
    </location>
</feature>
<dbReference type="Gene3D" id="1.25.40.330">
    <property type="entry name" value="Adenylate cyclase-associated CAP, N-terminal domain"/>
    <property type="match status" value="1"/>
</dbReference>
<dbReference type="Gene3D" id="2.160.20.70">
    <property type="match status" value="1"/>
</dbReference>
<reference evidence="4 5" key="1">
    <citation type="submission" date="2024-02" db="EMBL/GenBank/DDBJ databases">
        <authorList>
            <person name="Daric V."/>
            <person name="Darras S."/>
        </authorList>
    </citation>
    <scope>NUCLEOTIDE SEQUENCE [LARGE SCALE GENOMIC DNA]</scope>
</reference>
<dbReference type="InterPro" id="IPR036223">
    <property type="entry name" value="CAP_C_sf"/>
</dbReference>
<organism evidence="4 5">
    <name type="scientific">Clavelina lepadiformis</name>
    <name type="common">Light-bulb sea squirt</name>
    <name type="synonym">Ascidia lepadiformis</name>
    <dbReference type="NCBI Taxonomy" id="159417"/>
    <lineage>
        <taxon>Eukaryota</taxon>
        <taxon>Metazoa</taxon>
        <taxon>Chordata</taxon>
        <taxon>Tunicata</taxon>
        <taxon>Ascidiacea</taxon>
        <taxon>Aplousobranchia</taxon>
        <taxon>Clavelinidae</taxon>
        <taxon>Clavelina</taxon>
    </lineage>
</organism>
<comment type="similarity">
    <text evidence="1">Belongs to the CAP family.</text>
</comment>
<dbReference type="InterPro" id="IPR053950">
    <property type="entry name" value="CAP_N"/>
</dbReference>
<keyword evidence="5" id="KW-1185">Reference proteome</keyword>
<dbReference type="PROSITE" id="PS51329">
    <property type="entry name" value="C_CAP_COFACTOR_C"/>
    <property type="match status" value="1"/>
</dbReference>
<dbReference type="Pfam" id="PF08603">
    <property type="entry name" value="CAP_C"/>
    <property type="match status" value="1"/>
</dbReference>
<evidence type="ECO:0000313" key="5">
    <source>
        <dbReference type="Proteomes" id="UP001642483"/>
    </source>
</evidence>
<dbReference type="InterPro" id="IPR016098">
    <property type="entry name" value="CAP/MinC_C"/>
</dbReference>
<evidence type="ECO:0000256" key="2">
    <source>
        <dbReference type="SAM" id="MobiDB-lite"/>
    </source>
</evidence>
<gene>
    <name evidence="4" type="ORF">CVLEPA_LOCUS29772</name>
</gene>
<dbReference type="PANTHER" id="PTHR10652:SF0">
    <property type="entry name" value="ADENYLYL CYCLASE-ASSOCIATED PROTEIN"/>
    <property type="match status" value="1"/>
</dbReference>
<evidence type="ECO:0000256" key="1">
    <source>
        <dbReference type="ARBA" id="ARBA00007659"/>
    </source>
</evidence>
<dbReference type="InterPro" id="IPR017901">
    <property type="entry name" value="C-CAP_CF_C-like"/>
</dbReference>
<accession>A0ABP0GY86</accession>
<dbReference type="PANTHER" id="PTHR10652">
    <property type="entry name" value="ADENYLYL CYCLASE-ASSOCIATED PROTEIN"/>
    <property type="match status" value="1"/>
</dbReference>
<comment type="caution">
    <text evidence="4">The sequence shown here is derived from an EMBL/GenBank/DDBJ whole genome shotgun (WGS) entry which is preliminary data.</text>
</comment>
<feature type="region of interest" description="Disordered" evidence="2">
    <location>
        <begin position="206"/>
        <end position="256"/>
    </location>
</feature>
<dbReference type="InterPro" id="IPR036222">
    <property type="entry name" value="CAP_N_sf"/>
</dbReference>
<feature type="domain" description="C-CAP/cofactor C-like" evidence="3">
    <location>
        <begin position="315"/>
        <end position="451"/>
    </location>
</feature>
<dbReference type="InterPro" id="IPR001837">
    <property type="entry name" value="Adenylate_cyclase-assoc_CAP"/>
</dbReference>
<dbReference type="SUPFAM" id="SSF69340">
    <property type="entry name" value="C-terminal domain of adenylylcyclase associated protein"/>
    <property type="match status" value="1"/>
</dbReference>
<dbReference type="InterPro" id="IPR006599">
    <property type="entry name" value="CARP_motif"/>
</dbReference>
<evidence type="ECO:0000259" key="3">
    <source>
        <dbReference type="PROSITE" id="PS51329"/>
    </source>
</evidence>
<sequence length="475" mass="51909">MATAELAGLVSRLETVVQKLEKSSAGSSDPNDKGVAQFVEDYDTLVSDFIDPYVSASEAVGGIALEQAKLFKIVSDEHRKFLVVVSKCSAPKDDSVIMTMTKKMSEEMGNMDSFKRKLDRKSNLKNHMLAACEGIVVFGWIGYPKTPLKHVEESKESVKFYTNKVLSEFKQSEAALVHKNWVKSYVAVFDALYGYIKDHHRTGPNWNAKAAPATEQSATSTGFAQPPPPPPPPPSSVPTAPLSAPETSKAPSDSAVSALLSDINRGTDVTKGLKKVTNDMKTYKNPELRKHHVPVPYKAAPSTYKPMNKAPAGKPVKPPKFGLQGKKWIVEYQEKANITVDQGKMNQTVYIYRCNNTTISVHNKVNSIVLDSCKKSGLVFSSVVSGVEVVNCQSVQAQAQGQMPTISIDKTDGCIVYLSKQCIGAQVVTAKSSEMNLSIPKEDGDFDEYPIVEQFRTIWDPSKKALVTVPSDQLG</sequence>
<dbReference type="EMBL" id="CAWYQH010000163">
    <property type="protein sequence ID" value="CAK8696617.1"/>
    <property type="molecule type" value="Genomic_DNA"/>
</dbReference>
<name>A0ABP0GY86_CLALP</name>
<dbReference type="SMART" id="SM00673">
    <property type="entry name" value="CARP"/>
    <property type="match status" value="2"/>
</dbReference>
<dbReference type="SUPFAM" id="SSF101278">
    <property type="entry name" value="N-terminal domain of adenylylcyclase associated protein, CAP"/>
    <property type="match status" value="1"/>
</dbReference>
<evidence type="ECO:0000313" key="4">
    <source>
        <dbReference type="EMBL" id="CAK8696617.1"/>
    </source>
</evidence>
<protein>
    <recommendedName>
        <fullName evidence="3">C-CAP/cofactor C-like domain-containing protein</fullName>
    </recommendedName>
</protein>
<feature type="compositionally biased region" description="Pro residues" evidence="2">
    <location>
        <begin position="225"/>
        <end position="236"/>
    </location>
</feature>
<dbReference type="Pfam" id="PF21938">
    <property type="entry name" value="CAP_N"/>
    <property type="match status" value="1"/>
</dbReference>
<dbReference type="InterPro" id="IPR013912">
    <property type="entry name" value="Adenylate_cyclase-assoc_CAP_C"/>
</dbReference>
<proteinExistence type="inferred from homology"/>